<keyword evidence="3" id="KW-1185">Reference proteome</keyword>
<reference evidence="2" key="1">
    <citation type="submission" date="2020-06" db="EMBL/GenBank/DDBJ databases">
        <title>Draft genome of Bugula neritina, a colonial animal packing powerful symbionts and potential medicines.</title>
        <authorList>
            <person name="Rayko M."/>
        </authorList>
    </citation>
    <scope>NUCLEOTIDE SEQUENCE [LARGE SCALE GENOMIC DNA]</scope>
    <source>
        <strain evidence="2">Kwan_BN1</strain>
    </source>
</reference>
<keyword evidence="1" id="KW-0812">Transmembrane</keyword>
<gene>
    <name evidence="2" type="ORF">EB796_022599</name>
</gene>
<keyword evidence="1" id="KW-0472">Membrane</keyword>
<name>A0A7J7IYW7_BUGNE</name>
<comment type="caution">
    <text evidence="2">The sequence shown here is derived from an EMBL/GenBank/DDBJ whole genome shotgun (WGS) entry which is preliminary data.</text>
</comment>
<keyword evidence="1" id="KW-1133">Transmembrane helix</keyword>
<evidence type="ECO:0000313" key="2">
    <source>
        <dbReference type="EMBL" id="KAF6019102.1"/>
    </source>
</evidence>
<proteinExistence type="predicted"/>
<dbReference type="EMBL" id="VXIV02003254">
    <property type="protein sequence ID" value="KAF6019102.1"/>
    <property type="molecule type" value="Genomic_DNA"/>
</dbReference>
<dbReference type="AlphaFoldDB" id="A0A7J7IYW7"/>
<evidence type="ECO:0000313" key="3">
    <source>
        <dbReference type="Proteomes" id="UP000593567"/>
    </source>
</evidence>
<evidence type="ECO:0000256" key="1">
    <source>
        <dbReference type="SAM" id="Phobius"/>
    </source>
</evidence>
<protein>
    <submittedName>
        <fullName evidence="2">Uncharacterized protein</fullName>
    </submittedName>
</protein>
<dbReference type="Proteomes" id="UP000593567">
    <property type="component" value="Unassembled WGS sequence"/>
</dbReference>
<feature type="transmembrane region" description="Helical" evidence="1">
    <location>
        <begin position="6"/>
        <end position="27"/>
    </location>
</feature>
<accession>A0A7J7IYW7</accession>
<sequence>MLKKCIAYSGVLLAVETVLAFSGYLYYKKLKNSQEYRQTLYERNSKILSLYYYVGEKLGQADLKDKDLELWHTASKIEK</sequence>
<organism evidence="2 3">
    <name type="scientific">Bugula neritina</name>
    <name type="common">Brown bryozoan</name>
    <name type="synonym">Sertularia neritina</name>
    <dbReference type="NCBI Taxonomy" id="10212"/>
    <lineage>
        <taxon>Eukaryota</taxon>
        <taxon>Metazoa</taxon>
        <taxon>Spiralia</taxon>
        <taxon>Lophotrochozoa</taxon>
        <taxon>Bryozoa</taxon>
        <taxon>Gymnolaemata</taxon>
        <taxon>Cheilostomatida</taxon>
        <taxon>Flustrina</taxon>
        <taxon>Buguloidea</taxon>
        <taxon>Bugulidae</taxon>
        <taxon>Bugula</taxon>
    </lineage>
</organism>